<dbReference type="PANTHER" id="PTHR45138">
    <property type="entry name" value="REGULATORY COMPONENTS OF SENSORY TRANSDUCTION SYSTEM"/>
    <property type="match status" value="1"/>
</dbReference>
<dbReference type="Proteomes" id="UP001321125">
    <property type="component" value="Unassembled WGS sequence"/>
</dbReference>
<evidence type="ECO:0000259" key="4">
    <source>
        <dbReference type="PROSITE" id="PS50887"/>
    </source>
</evidence>
<evidence type="ECO:0000256" key="2">
    <source>
        <dbReference type="ARBA" id="ARBA00034247"/>
    </source>
</evidence>
<comment type="caution">
    <text evidence="5">The sequence shown here is derived from an EMBL/GenBank/DDBJ whole genome shotgun (WGS) entry which is preliminary data.</text>
</comment>
<dbReference type="EMBL" id="JAKNQU010000001">
    <property type="protein sequence ID" value="MCZ0925866.1"/>
    <property type="molecule type" value="Genomic_DNA"/>
</dbReference>
<dbReference type="Pfam" id="PF00990">
    <property type="entry name" value="GGDEF"/>
    <property type="match status" value="1"/>
</dbReference>
<sequence>MSQTDWWKEVLELSHSAYLRISPDQYICDAVGDTQALLGYEPNELIGLTPEVLKDIRAQLGVAVSENLAKSEAQPGQTWGYEDSAGGYYCLSDGSVVIKLTASLQIDHGIVGRLVDQLPVMVAYIDREGCFRLNNQVYADFFGIRQEELYGQPVSSVLDAESYAKVSPRFQRALSGQEVNYEDQLSLQDGRTFYFKVKYVPDLVGHAVLGFYAIIQDVSEERAMINLLRDIHSGVNRTDISTSEIIDRLLHDALSTLSLDIGLVSRIIDDKYIIKWAASDAGIKPGDTFALGNTYCRLMLDTQDILHTIRAGQDDRISGHPCYQKLGLETYIGTPLHVDGEVWGTLNFSSATPRRRHFTDVEIELVRLVADAVERSIAYEHEVEQVRQERDMMAERAAHDHLTGLPNRSYLDQHVAALISRGEPFSIAVVDIDHFKQVNDTHGHDVGDTTIQWLGNRISECLRGNDILARVGGEEFVIVMPQTSLLAAEKVTERIRNYIKIGTIALLDDSELSITISVGVSEHVEGAPFADVLKRADTALYAAKHAGRDRVRTG</sequence>
<dbReference type="CDD" id="cd01949">
    <property type="entry name" value="GGDEF"/>
    <property type="match status" value="1"/>
</dbReference>
<dbReference type="SMART" id="SM00091">
    <property type="entry name" value="PAS"/>
    <property type="match status" value="2"/>
</dbReference>
<dbReference type="EC" id="2.7.7.65" evidence="1"/>
<dbReference type="InterPro" id="IPR003018">
    <property type="entry name" value="GAF"/>
</dbReference>
<dbReference type="Gene3D" id="3.30.450.40">
    <property type="match status" value="1"/>
</dbReference>
<dbReference type="SMART" id="SM00267">
    <property type="entry name" value="GGDEF"/>
    <property type="match status" value="1"/>
</dbReference>
<dbReference type="Pfam" id="PF08448">
    <property type="entry name" value="PAS_4"/>
    <property type="match status" value="1"/>
</dbReference>
<dbReference type="Pfam" id="PF01590">
    <property type="entry name" value="GAF"/>
    <property type="match status" value="1"/>
</dbReference>
<dbReference type="InterPro" id="IPR029787">
    <property type="entry name" value="Nucleotide_cyclase"/>
</dbReference>
<dbReference type="SMART" id="SM00065">
    <property type="entry name" value="GAF"/>
    <property type="match status" value="1"/>
</dbReference>
<dbReference type="GO" id="GO:0052621">
    <property type="term" value="F:diguanylate cyclase activity"/>
    <property type="evidence" value="ECO:0007669"/>
    <property type="project" value="UniProtKB-EC"/>
</dbReference>
<dbReference type="Gene3D" id="3.30.450.20">
    <property type="entry name" value="PAS domain"/>
    <property type="match status" value="1"/>
</dbReference>
<dbReference type="InterPro" id="IPR050469">
    <property type="entry name" value="Diguanylate_Cyclase"/>
</dbReference>
<dbReference type="InterPro" id="IPR035965">
    <property type="entry name" value="PAS-like_dom_sf"/>
</dbReference>
<evidence type="ECO:0000259" key="3">
    <source>
        <dbReference type="PROSITE" id="PS50112"/>
    </source>
</evidence>
<keyword evidence="5" id="KW-0548">Nucleotidyltransferase</keyword>
<dbReference type="PANTHER" id="PTHR45138:SF9">
    <property type="entry name" value="DIGUANYLATE CYCLASE DGCM-RELATED"/>
    <property type="match status" value="1"/>
</dbReference>
<dbReference type="NCBIfam" id="TIGR00254">
    <property type="entry name" value="GGDEF"/>
    <property type="match status" value="1"/>
</dbReference>
<evidence type="ECO:0000313" key="6">
    <source>
        <dbReference type="Proteomes" id="UP001321125"/>
    </source>
</evidence>
<dbReference type="InterPro" id="IPR029016">
    <property type="entry name" value="GAF-like_dom_sf"/>
</dbReference>
<dbReference type="RefSeq" id="WP_268900986.1">
    <property type="nucleotide sequence ID" value="NZ_JAKNQT010000004.1"/>
</dbReference>
<dbReference type="InterPro" id="IPR000160">
    <property type="entry name" value="GGDEF_dom"/>
</dbReference>
<dbReference type="SUPFAM" id="SSF55781">
    <property type="entry name" value="GAF domain-like"/>
    <property type="match status" value="1"/>
</dbReference>
<accession>A0ABT4IQB7</accession>
<keyword evidence="6" id="KW-1185">Reference proteome</keyword>
<feature type="domain" description="PAS" evidence="3">
    <location>
        <begin position="113"/>
        <end position="177"/>
    </location>
</feature>
<proteinExistence type="predicted"/>
<evidence type="ECO:0000313" key="5">
    <source>
        <dbReference type="EMBL" id="MCZ0925866.1"/>
    </source>
</evidence>
<dbReference type="PROSITE" id="PS50112">
    <property type="entry name" value="PAS"/>
    <property type="match status" value="1"/>
</dbReference>
<dbReference type="CDD" id="cd00130">
    <property type="entry name" value="PAS"/>
    <property type="match status" value="1"/>
</dbReference>
<gene>
    <name evidence="5" type="ORF">L0635_02080</name>
</gene>
<keyword evidence="5" id="KW-0808">Transferase</keyword>
<dbReference type="InterPro" id="IPR013656">
    <property type="entry name" value="PAS_4"/>
</dbReference>
<dbReference type="SUPFAM" id="SSF55073">
    <property type="entry name" value="Nucleotide cyclase"/>
    <property type="match status" value="1"/>
</dbReference>
<dbReference type="SUPFAM" id="SSF55785">
    <property type="entry name" value="PYP-like sensor domain (PAS domain)"/>
    <property type="match status" value="1"/>
</dbReference>
<dbReference type="Gene3D" id="3.30.70.270">
    <property type="match status" value="1"/>
</dbReference>
<feature type="domain" description="GGDEF" evidence="4">
    <location>
        <begin position="423"/>
        <end position="554"/>
    </location>
</feature>
<dbReference type="InterPro" id="IPR043128">
    <property type="entry name" value="Rev_trsase/Diguanyl_cyclase"/>
</dbReference>
<evidence type="ECO:0000256" key="1">
    <source>
        <dbReference type="ARBA" id="ARBA00012528"/>
    </source>
</evidence>
<dbReference type="InterPro" id="IPR000014">
    <property type="entry name" value="PAS"/>
</dbReference>
<dbReference type="NCBIfam" id="TIGR00229">
    <property type="entry name" value="sensory_box"/>
    <property type="match status" value="1"/>
</dbReference>
<dbReference type="PROSITE" id="PS50887">
    <property type="entry name" value="GGDEF"/>
    <property type="match status" value="1"/>
</dbReference>
<protein>
    <recommendedName>
        <fullName evidence="1">diguanylate cyclase</fullName>
        <ecNumber evidence="1">2.7.7.65</ecNumber>
    </recommendedName>
</protein>
<reference evidence="5 6" key="1">
    <citation type="submission" date="2022-02" db="EMBL/GenBank/DDBJ databases">
        <title>Study of halophilic communities from a Mexican lake.</title>
        <authorList>
            <person name="Hernandez-Soto L.M."/>
            <person name="Martinez-Abarca F."/>
            <person name="Ramirez-Saad H.C."/>
            <person name="Aguirre-Garrido J.F."/>
        </authorList>
    </citation>
    <scope>NUCLEOTIDE SEQUENCE [LARGE SCALE GENOMIC DNA]</scope>
    <source>
        <strain evidence="5 6">Hjan13</strain>
    </source>
</reference>
<organism evidence="5 6">
    <name type="scientific">Vreelandella janggokensis</name>
    <dbReference type="NCBI Taxonomy" id="370767"/>
    <lineage>
        <taxon>Bacteria</taxon>
        <taxon>Pseudomonadati</taxon>
        <taxon>Pseudomonadota</taxon>
        <taxon>Gammaproteobacteria</taxon>
        <taxon>Oceanospirillales</taxon>
        <taxon>Halomonadaceae</taxon>
        <taxon>Vreelandella</taxon>
    </lineage>
</organism>
<name>A0ABT4IQB7_9GAMM</name>
<comment type="catalytic activity">
    <reaction evidence="2">
        <text>2 GTP = 3',3'-c-di-GMP + 2 diphosphate</text>
        <dbReference type="Rhea" id="RHEA:24898"/>
        <dbReference type="ChEBI" id="CHEBI:33019"/>
        <dbReference type="ChEBI" id="CHEBI:37565"/>
        <dbReference type="ChEBI" id="CHEBI:58805"/>
        <dbReference type="EC" id="2.7.7.65"/>
    </reaction>
</comment>